<evidence type="ECO:0000256" key="1">
    <source>
        <dbReference type="SAM" id="MobiDB-lite"/>
    </source>
</evidence>
<evidence type="ECO:0000313" key="3">
    <source>
        <dbReference type="EMBL" id="CAA7058698.1"/>
    </source>
</evidence>
<dbReference type="AlphaFoldDB" id="A0A6D2LEX2"/>
<dbReference type="Proteomes" id="UP000467841">
    <property type="component" value="Unassembled WGS sequence"/>
</dbReference>
<name>A0A6D2LEX2_9BRAS</name>
<reference evidence="3" key="1">
    <citation type="submission" date="2020-01" db="EMBL/GenBank/DDBJ databases">
        <authorList>
            <person name="Mishra B."/>
        </authorList>
    </citation>
    <scope>NUCLEOTIDE SEQUENCE [LARGE SCALE GENOMIC DNA]</scope>
</reference>
<comment type="caution">
    <text evidence="3">The sequence shown here is derived from an EMBL/GenBank/DDBJ whole genome shotgun (WGS) entry which is preliminary data.</text>
</comment>
<organism evidence="3 4">
    <name type="scientific">Microthlaspi erraticum</name>
    <dbReference type="NCBI Taxonomy" id="1685480"/>
    <lineage>
        <taxon>Eukaryota</taxon>
        <taxon>Viridiplantae</taxon>
        <taxon>Streptophyta</taxon>
        <taxon>Embryophyta</taxon>
        <taxon>Tracheophyta</taxon>
        <taxon>Spermatophyta</taxon>
        <taxon>Magnoliopsida</taxon>
        <taxon>eudicotyledons</taxon>
        <taxon>Gunneridae</taxon>
        <taxon>Pentapetalae</taxon>
        <taxon>rosids</taxon>
        <taxon>malvids</taxon>
        <taxon>Brassicales</taxon>
        <taxon>Brassicaceae</taxon>
        <taxon>Coluteocarpeae</taxon>
        <taxon>Microthlaspi</taxon>
    </lineage>
</organism>
<dbReference type="EMBL" id="CACVBM020001729">
    <property type="protein sequence ID" value="CAA7058698.1"/>
    <property type="molecule type" value="Genomic_DNA"/>
</dbReference>
<dbReference type="Pfam" id="PF14392">
    <property type="entry name" value="zf-CCHC_4"/>
    <property type="match status" value="1"/>
</dbReference>
<evidence type="ECO:0000259" key="2">
    <source>
        <dbReference type="Pfam" id="PF14392"/>
    </source>
</evidence>
<evidence type="ECO:0000313" key="4">
    <source>
        <dbReference type="Proteomes" id="UP000467841"/>
    </source>
</evidence>
<dbReference type="InterPro" id="IPR025836">
    <property type="entry name" value="Zn_knuckle_CX2CX4HX4C"/>
</dbReference>
<gene>
    <name evidence="3" type="ORF">MERR_LOCUS45934</name>
</gene>
<protein>
    <recommendedName>
        <fullName evidence="2">Zinc knuckle CX2CX4HX4C domain-containing protein</fullName>
    </recommendedName>
</protein>
<accession>A0A6D2LEX2</accession>
<keyword evidence="4" id="KW-1185">Reference proteome</keyword>
<feature type="region of interest" description="Disordered" evidence="1">
    <location>
        <begin position="54"/>
        <end position="117"/>
    </location>
</feature>
<sequence length="117" mass="13226">MEIDGLKPLTKEATVEFEDGSEALVTLEYHKLEKHCSHCFKLSHEVELCPTAPRHHQTHYPKKNATTRQANHLKPPYFSTPNPNSLAHNRHKEGDSVGEATSRRTRGADTTPDSQTR</sequence>
<dbReference type="OrthoDB" id="10652829at2759"/>
<proteinExistence type="predicted"/>
<feature type="domain" description="Zinc knuckle CX2CX4HX4C" evidence="2">
    <location>
        <begin position="4"/>
        <end position="50"/>
    </location>
</feature>